<sequence>MPGQLPASGIVPAKFTKRIAVLLRELQSPAAEVTANMYPGIQDLLS</sequence>
<evidence type="ECO:0000313" key="2">
    <source>
        <dbReference type="Proteomes" id="UP000564806"/>
    </source>
</evidence>
<dbReference type="EMBL" id="JABWCS010000218">
    <property type="protein sequence ID" value="NUU63373.1"/>
    <property type="molecule type" value="Genomic_DNA"/>
</dbReference>
<keyword evidence="2" id="KW-1185">Reference proteome</keyword>
<dbReference type="RefSeq" id="WP_175373769.1">
    <property type="nucleotide sequence ID" value="NZ_JABWCS010000218.1"/>
</dbReference>
<protein>
    <submittedName>
        <fullName evidence="1">Uncharacterized protein</fullName>
    </submittedName>
</protein>
<organism evidence="1 2">
    <name type="scientific">Paenibacillus agri</name>
    <dbReference type="NCBI Taxonomy" id="2744309"/>
    <lineage>
        <taxon>Bacteria</taxon>
        <taxon>Bacillati</taxon>
        <taxon>Bacillota</taxon>
        <taxon>Bacilli</taxon>
        <taxon>Bacillales</taxon>
        <taxon>Paenibacillaceae</taxon>
        <taxon>Paenibacillus</taxon>
    </lineage>
</organism>
<comment type="caution">
    <text evidence="1">The sequence shown here is derived from an EMBL/GenBank/DDBJ whole genome shotgun (WGS) entry which is preliminary data.</text>
</comment>
<accession>A0A850EQ43</accession>
<name>A0A850EQ43_9BACL</name>
<evidence type="ECO:0000313" key="1">
    <source>
        <dbReference type="EMBL" id="NUU63373.1"/>
    </source>
</evidence>
<gene>
    <name evidence="1" type="ORF">HPT30_23735</name>
</gene>
<proteinExistence type="predicted"/>
<dbReference type="Proteomes" id="UP000564806">
    <property type="component" value="Unassembled WGS sequence"/>
</dbReference>
<dbReference type="AlphaFoldDB" id="A0A850EQ43"/>
<reference evidence="1" key="1">
    <citation type="submission" date="2020-06" db="EMBL/GenBank/DDBJ databases">
        <title>Paenibacillus sp. nov., isolated from soil.</title>
        <authorList>
            <person name="Seo Y.L."/>
        </authorList>
    </citation>
    <scope>NUCLEOTIDE SEQUENCE [LARGE SCALE GENOMIC DNA]</scope>
    <source>
        <strain evidence="1">JW14</strain>
    </source>
</reference>